<protein>
    <submittedName>
        <fullName evidence="4">Uncharacterized protein YecT (DUF1311 family)</fullName>
    </submittedName>
</protein>
<comment type="caution">
    <text evidence="4">The sequence shown here is derived from an EMBL/GenBank/DDBJ whole genome shotgun (WGS) entry which is preliminary data.</text>
</comment>
<dbReference type="RefSeq" id="WP_133959292.1">
    <property type="nucleotide sequence ID" value="NZ_SORI01000043.1"/>
</dbReference>
<feature type="signal peptide" evidence="2">
    <location>
        <begin position="1"/>
        <end position="20"/>
    </location>
</feature>
<name>A0A4R8LXX3_9BACT</name>
<dbReference type="OrthoDB" id="510314at2"/>
<proteinExistence type="predicted"/>
<sequence>MKTAALCVLLALCFCGAAWGAAHPLDGEIEKCMNDDPSTQGTIQCANLGKKKWDGELNRAYNELMGMLPKDGQALLRTAQRAWIPWRESEFKLLGGVYLTIYNNLDGGTMWLVANAIAEMDVVRERALELLAYTDELRGGKPSFPGSYPKGQTEEQLAAAMKVKNDHKKLGQAFGSNGEVIAAEALQSWEDFRNKEAAFMTWFYGKTGDKAFPLHARMMKNTARLRKLEGLYDDLKAGGLEESPSGEAAKEPGGGKEPFAGDRSLYRPSQGTCDFGAYIIDSDPKGTNVRETPNGKVTAVLPHQPDDPLLIMVKVTGYRDKWLSVVLHDGTKGWIFSELVGMSLRNYAPGSVAALRTRPDGNAPAVGDIFGDEEVTVLGGEGEWALVRYRHPRGHEFIGWLDPEKQCGNPYTTCP</sequence>
<reference evidence="4 5" key="1">
    <citation type="submission" date="2019-03" db="EMBL/GenBank/DDBJ databases">
        <title>Genomic Encyclopedia of Type Strains, Phase IV (KMG-IV): sequencing the most valuable type-strain genomes for metagenomic binning, comparative biology and taxonomic classification.</title>
        <authorList>
            <person name="Goeker M."/>
        </authorList>
    </citation>
    <scope>NUCLEOTIDE SEQUENCE [LARGE SCALE GENOMIC DNA]</scope>
    <source>
        <strain evidence="4 5">DSM 25964</strain>
    </source>
</reference>
<dbReference type="Gene3D" id="1.20.1270.180">
    <property type="match status" value="1"/>
</dbReference>
<feature type="region of interest" description="Disordered" evidence="1">
    <location>
        <begin position="239"/>
        <end position="263"/>
    </location>
</feature>
<dbReference type="Proteomes" id="UP000295066">
    <property type="component" value="Unassembled WGS sequence"/>
</dbReference>
<evidence type="ECO:0000313" key="4">
    <source>
        <dbReference type="EMBL" id="TDY52033.1"/>
    </source>
</evidence>
<evidence type="ECO:0000256" key="1">
    <source>
        <dbReference type="SAM" id="MobiDB-lite"/>
    </source>
</evidence>
<dbReference type="InterPro" id="IPR009739">
    <property type="entry name" value="LprI-like_N"/>
</dbReference>
<evidence type="ECO:0000256" key="2">
    <source>
        <dbReference type="SAM" id="SignalP"/>
    </source>
</evidence>
<dbReference type="AlphaFoldDB" id="A0A4R8LXX3"/>
<feature type="chain" id="PRO_5020655378" evidence="2">
    <location>
        <begin position="21"/>
        <end position="415"/>
    </location>
</feature>
<keyword evidence="2" id="KW-0732">Signal</keyword>
<gene>
    <name evidence="4" type="ORF">C8D99_1432</name>
</gene>
<keyword evidence="5" id="KW-1185">Reference proteome</keyword>
<feature type="domain" description="Lysozyme inhibitor LprI-like N-terminal" evidence="3">
    <location>
        <begin position="32"/>
        <end position="130"/>
    </location>
</feature>
<dbReference type="EMBL" id="SORI01000043">
    <property type="protein sequence ID" value="TDY52033.1"/>
    <property type="molecule type" value="Genomic_DNA"/>
</dbReference>
<dbReference type="Pfam" id="PF07007">
    <property type="entry name" value="LprI"/>
    <property type="match status" value="1"/>
</dbReference>
<organism evidence="4 5">
    <name type="scientific">Aminivibrio pyruvatiphilus</name>
    <dbReference type="NCBI Taxonomy" id="1005740"/>
    <lineage>
        <taxon>Bacteria</taxon>
        <taxon>Thermotogati</taxon>
        <taxon>Synergistota</taxon>
        <taxon>Synergistia</taxon>
        <taxon>Synergistales</taxon>
        <taxon>Aminobacteriaceae</taxon>
        <taxon>Aminivibrio</taxon>
    </lineage>
</organism>
<accession>A0A4R8LXX3</accession>
<evidence type="ECO:0000259" key="3">
    <source>
        <dbReference type="Pfam" id="PF07007"/>
    </source>
</evidence>
<evidence type="ECO:0000313" key="5">
    <source>
        <dbReference type="Proteomes" id="UP000295066"/>
    </source>
</evidence>